<name>A0A0L0HKY5_SPIPD</name>
<keyword evidence="2" id="KW-1185">Reference proteome</keyword>
<dbReference type="EMBL" id="KQ257454">
    <property type="protein sequence ID" value="KND01703.1"/>
    <property type="molecule type" value="Genomic_DNA"/>
</dbReference>
<dbReference type="Proteomes" id="UP000053201">
    <property type="component" value="Unassembled WGS sequence"/>
</dbReference>
<dbReference type="AlphaFoldDB" id="A0A0L0HKY5"/>
<organism evidence="1 2">
    <name type="scientific">Spizellomyces punctatus (strain DAOM BR117)</name>
    <dbReference type="NCBI Taxonomy" id="645134"/>
    <lineage>
        <taxon>Eukaryota</taxon>
        <taxon>Fungi</taxon>
        <taxon>Fungi incertae sedis</taxon>
        <taxon>Chytridiomycota</taxon>
        <taxon>Chytridiomycota incertae sedis</taxon>
        <taxon>Chytridiomycetes</taxon>
        <taxon>Spizellomycetales</taxon>
        <taxon>Spizellomycetaceae</taxon>
        <taxon>Spizellomyces</taxon>
    </lineage>
</organism>
<gene>
    <name evidence="1" type="ORF">SPPG_03498</name>
</gene>
<evidence type="ECO:0000313" key="1">
    <source>
        <dbReference type="EMBL" id="KND01703.1"/>
    </source>
</evidence>
<dbReference type="Gene3D" id="2.120.10.80">
    <property type="entry name" value="Kelch-type beta propeller"/>
    <property type="match status" value="2"/>
</dbReference>
<dbReference type="eggNOG" id="KOG0379">
    <property type="taxonomic scope" value="Eukaryota"/>
</dbReference>
<proteinExistence type="predicted"/>
<dbReference type="RefSeq" id="XP_016609742.1">
    <property type="nucleotide sequence ID" value="XM_016751761.1"/>
</dbReference>
<dbReference type="STRING" id="645134.A0A0L0HKY5"/>
<dbReference type="SUPFAM" id="SSF117281">
    <property type="entry name" value="Kelch motif"/>
    <property type="match status" value="1"/>
</dbReference>
<dbReference type="OrthoDB" id="10251809at2759"/>
<protein>
    <submittedName>
        <fullName evidence="1">Uncharacterized protein</fullName>
    </submittedName>
</protein>
<evidence type="ECO:0000313" key="2">
    <source>
        <dbReference type="Proteomes" id="UP000053201"/>
    </source>
</evidence>
<dbReference type="SMART" id="SM00612">
    <property type="entry name" value="Kelch"/>
    <property type="match status" value="2"/>
</dbReference>
<dbReference type="InterPro" id="IPR006652">
    <property type="entry name" value="Kelch_1"/>
</dbReference>
<dbReference type="Pfam" id="PF24681">
    <property type="entry name" value="Kelch_KLHDC2_KLHL20_DRC7"/>
    <property type="match status" value="2"/>
</dbReference>
<sequence length="352" mass="38446">MAAGMSFQPVWRPLVTDGLPSPRAGHTVSFNEATNECIVFGGASHETGFSNDVHVLDLATLTWRVGVKQNRTNFQSAPARYEHVAAIVRRNGGVPQLMVMYGAGEEGLRGDVWALDLETYRWSALKTRGNMPQARTLHSSGHIVLDSNSGKADRLYIFGGGLTIDTAVPDVKVYCLDVNSLLWIQVTTGREQPSPLPRLGHSLIAVGTTIYMFGGMDGDQTFDELWIFDTVNNTWSLPDTSGDRPTARAGHTATAVGTQLYIFGGFVKQPQPKVFDDVYVFNTETMVWSKLSVAALPPGPPCAVIDHDACMIHARPRHQDQGTEATESKDGVLIFGGMDLSGIYNYVFQLEL</sequence>
<dbReference type="OMA" id="SPRTCHY"/>
<dbReference type="InterPro" id="IPR015915">
    <property type="entry name" value="Kelch-typ_b-propeller"/>
</dbReference>
<accession>A0A0L0HKY5</accession>
<dbReference type="GeneID" id="27687009"/>
<reference evidence="1 2" key="1">
    <citation type="submission" date="2009-08" db="EMBL/GenBank/DDBJ databases">
        <title>The Genome Sequence of Spizellomyces punctatus strain DAOM BR117.</title>
        <authorList>
            <consortium name="The Broad Institute Genome Sequencing Platform"/>
            <person name="Russ C."/>
            <person name="Cuomo C."/>
            <person name="Shea T."/>
            <person name="Young S.K."/>
            <person name="Zeng Q."/>
            <person name="Koehrsen M."/>
            <person name="Haas B."/>
            <person name="Borodovsky M."/>
            <person name="Guigo R."/>
            <person name="Alvarado L."/>
            <person name="Berlin A."/>
            <person name="Bochicchio J."/>
            <person name="Borenstein D."/>
            <person name="Chapman S."/>
            <person name="Chen Z."/>
            <person name="Engels R."/>
            <person name="Freedman E."/>
            <person name="Gellesch M."/>
            <person name="Goldberg J."/>
            <person name="Griggs A."/>
            <person name="Gujja S."/>
            <person name="Heiman D."/>
            <person name="Hepburn T."/>
            <person name="Howarth C."/>
            <person name="Jen D."/>
            <person name="Larson L."/>
            <person name="Lewis B."/>
            <person name="Mehta T."/>
            <person name="Park D."/>
            <person name="Pearson M."/>
            <person name="Roberts A."/>
            <person name="Saif S."/>
            <person name="Shenoy N."/>
            <person name="Sisk P."/>
            <person name="Stolte C."/>
            <person name="Sykes S."/>
            <person name="Thomson T."/>
            <person name="Walk T."/>
            <person name="White J."/>
            <person name="Yandava C."/>
            <person name="Burger G."/>
            <person name="Gray M.W."/>
            <person name="Holland P.W.H."/>
            <person name="King N."/>
            <person name="Lang F.B.F."/>
            <person name="Roger A.J."/>
            <person name="Ruiz-Trillo I."/>
            <person name="Lander E."/>
            <person name="Nusbaum C."/>
        </authorList>
    </citation>
    <scope>NUCLEOTIDE SEQUENCE [LARGE SCALE GENOMIC DNA]</scope>
    <source>
        <strain evidence="1 2">DAOM BR117</strain>
    </source>
</reference>
<dbReference type="InParanoid" id="A0A0L0HKY5"/>
<dbReference type="PANTHER" id="PTHR23244">
    <property type="entry name" value="KELCH REPEAT DOMAIN"/>
    <property type="match status" value="1"/>
</dbReference>
<dbReference type="VEuPathDB" id="FungiDB:SPPG_03498"/>